<evidence type="ECO:0000313" key="2">
    <source>
        <dbReference type="EMBL" id="CAG7829555.1"/>
    </source>
</evidence>
<evidence type="ECO:0000313" key="3">
    <source>
        <dbReference type="Proteomes" id="UP000708208"/>
    </source>
</evidence>
<accession>A0A8J2L6D7</accession>
<name>A0A8J2L6D7_9HEXA</name>
<feature type="non-terminal residue" evidence="2">
    <location>
        <position position="180"/>
    </location>
</feature>
<sequence>MLPDSFKNPFTFAFLWIHEIIWHFSFSIASVITLTTGILFLERTGDNIVEEISALNDNRNDRKLWVYKLCSSFCTETSLLILSFNMGYSFTIYVFKNITINVLVICSCVSILSYADNFPVVLFCLVLGIFITALFAMTFDKGFGIPGNIKTLKLELLLGIRSSDFPPNERRVLERRIKAI</sequence>
<feature type="transmembrane region" description="Helical" evidence="1">
    <location>
        <begin position="120"/>
        <end position="139"/>
    </location>
</feature>
<feature type="transmembrane region" description="Helical" evidence="1">
    <location>
        <begin position="93"/>
        <end position="114"/>
    </location>
</feature>
<keyword evidence="3" id="KW-1185">Reference proteome</keyword>
<comment type="caution">
    <text evidence="2">The sequence shown here is derived from an EMBL/GenBank/DDBJ whole genome shotgun (WGS) entry which is preliminary data.</text>
</comment>
<reference evidence="2" key="1">
    <citation type="submission" date="2021-06" db="EMBL/GenBank/DDBJ databases">
        <authorList>
            <person name="Hodson N. C."/>
            <person name="Mongue J. A."/>
            <person name="Jaron S. K."/>
        </authorList>
    </citation>
    <scope>NUCLEOTIDE SEQUENCE</scope>
</reference>
<keyword evidence="1" id="KW-1133">Transmembrane helix</keyword>
<keyword evidence="1" id="KW-0472">Membrane</keyword>
<evidence type="ECO:0000256" key="1">
    <source>
        <dbReference type="SAM" id="Phobius"/>
    </source>
</evidence>
<keyword evidence="1" id="KW-0812">Transmembrane</keyword>
<dbReference type="Proteomes" id="UP000708208">
    <property type="component" value="Unassembled WGS sequence"/>
</dbReference>
<dbReference type="AlphaFoldDB" id="A0A8J2L6D7"/>
<protein>
    <submittedName>
        <fullName evidence="2">Uncharacterized protein</fullName>
    </submittedName>
</protein>
<dbReference type="EMBL" id="CAJVCH010551991">
    <property type="protein sequence ID" value="CAG7829555.1"/>
    <property type="molecule type" value="Genomic_DNA"/>
</dbReference>
<feature type="transmembrane region" description="Helical" evidence="1">
    <location>
        <begin position="20"/>
        <end position="41"/>
    </location>
</feature>
<organism evidence="2 3">
    <name type="scientific">Allacma fusca</name>
    <dbReference type="NCBI Taxonomy" id="39272"/>
    <lineage>
        <taxon>Eukaryota</taxon>
        <taxon>Metazoa</taxon>
        <taxon>Ecdysozoa</taxon>
        <taxon>Arthropoda</taxon>
        <taxon>Hexapoda</taxon>
        <taxon>Collembola</taxon>
        <taxon>Symphypleona</taxon>
        <taxon>Sminthuridae</taxon>
        <taxon>Allacma</taxon>
    </lineage>
</organism>
<gene>
    <name evidence="2" type="ORF">AFUS01_LOCUS39414</name>
</gene>
<proteinExistence type="predicted"/>